<accession>A0ABS2QUW7</accession>
<evidence type="ECO:0008006" key="6">
    <source>
        <dbReference type="Google" id="ProtNLM"/>
    </source>
</evidence>
<dbReference type="Pfam" id="PF13786">
    <property type="entry name" value="DUF4179"/>
    <property type="match status" value="1"/>
</dbReference>
<name>A0ABS2QUW7_9BACI</name>
<dbReference type="Gene3D" id="2.60.40.1640">
    <property type="entry name" value="Conserved domain protein"/>
    <property type="match status" value="1"/>
</dbReference>
<evidence type="ECO:0000313" key="4">
    <source>
        <dbReference type="EMBL" id="MBM7702993.1"/>
    </source>
</evidence>
<keyword evidence="1" id="KW-1133">Transmembrane helix</keyword>
<feature type="domain" description="DUF4179" evidence="2">
    <location>
        <begin position="43"/>
        <end position="131"/>
    </location>
</feature>
<dbReference type="InterPro" id="IPR040680">
    <property type="entry name" value="DUF5643"/>
</dbReference>
<feature type="domain" description="DUF5643" evidence="3">
    <location>
        <begin position="221"/>
        <end position="328"/>
    </location>
</feature>
<keyword evidence="1" id="KW-0812">Transmembrane</keyword>
<evidence type="ECO:0000259" key="3">
    <source>
        <dbReference type="Pfam" id="PF18705"/>
    </source>
</evidence>
<dbReference type="Pfam" id="PF18705">
    <property type="entry name" value="DUF5643"/>
    <property type="match status" value="1"/>
</dbReference>
<evidence type="ECO:0000259" key="2">
    <source>
        <dbReference type="Pfam" id="PF13786"/>
    </source>
</evidence>
<comment type="caution">
    <text evidence="4">The sequence shown here is derived from an EMBL/GenBank/DDBJ whole genome shotgun (WGS) entry which is preliminary data.</text>
</comment>
<dbReference type="EMBL" id="JAFBFC010000003">
    <property type="protein sequence ID" value="MBM7702993.1"/>
    <property type="molecule type" value="Genomic_DNA"/>
</dbReference>
<evidence type="ECO:0000313" key="5">
    <source>
        <dbReference type="Proteomes" id="UP000809829"/>
    </source>
</evidence>
<dbReference type="RefSeq" id="WP_205186423.1">
    <property type="nucleotide sequence ID" value="NZ_JAFBFC010000003.1"/>
</dbReference>
<keyword evidence="1" id="KW-0472">Membrane</keyword>
<sequence length="366" mass="40591">MKHLYERFNDIKVKEQDYKELPVTDLEKAGLKKSLKQNLPKSRKNKWKKQLVAAAVLIGLSTATIGLSFPTYASNLPIVGNIFTLLDEKLYGNYKEYSQELNLTENDKGIAITINDALFDGETVSVTYSVQTEQPLGKDIMLLGPSMSLKGFSANSGSNQLTQIAENKYVGLVRVTGMNGEKQDVANVKWNIEGMRDMNEEREINGTWNFAFSIPATDSTLHEVHKSSEKDGVKVNIQSISQTPVSTILHYNQEVSYDVIKHWSMADVQLQVEDDLGNSYAGEGNGGVGDDSYNINWSHTVEKLHPDATNLVITPVVTLRNNDADNHGGVTIDGKEVKTPKAPLSKNRVQEPKSIILDKIVIELNP</sequence>
<keyword evidence="5" id="KW-1185">Reference proteome</keyword>
<protein>
    <recommendedName>
        <fullName evidence="6">DUF4179 domain-containing protein</fullName>
    </recommendedName>
</protein>
<gene>
    <name evidence="4" type="ORF">JOC83_001840</name>
</gene>
<evidence type="ECO:0000256" key="1">
    <source>
        <dbReference type="SAM" id="Phobius"/>
    </source>
</evidence>
<dbReference type="Proteomes" id="UP000809829">
    <property type="component" value="Unassembled WGS sequence"/>
</dbReference>
<reference evidence="4 5" key="1">
    <citation type="submission" date="2021-01" db="EMBL/GenBank/DDBJ databases">
        <title>Genomic Encyclopedia of Type Strains, Phase IV (KMG-IV): sequencing the most valuable type-strain genomes for metagenomic binning, comparative biology and taxonomic classification.</title>
        <authorList>
            <person name="Goeker M."/>
        </authorList>
    </citation>
    <scope>NUCLEOTIDE SEQUENCE [LARGE SCALE GENOMIC DNA]</scope>
    <source>
        <strain evidence="4 5">DSM 104297</strain>
    </source>
</reference>
<dbReference type="InterPro" id="IPR025436">
    <property type="entry name" value="DUF4179"/>
</dbReference>
<dbReference type="Gene3D" id="2.60.40.1630">
    <property type="entry name" value="bacillus anthracis domain"/>
    <property type="match status" value="1"/>
</dbReference>
<organism evidence="4 5">
    <name type="scientific">Priestia iocasae</name>
    <dbReference type="NCBI Taxonomy" id="2291674"/>
    <lineage>
        <taxon>Bacteria</taxon>
        <taxon>Bacillati</taxon>
        <taxon>Bacillota</taxon>
        <taxon>Bacilli</taxon>
        <taxon>Bacillales</taxon>
        <taxon>Bacillaceae</taxon>
        <taxon>Priestia</taxon>
    </lineage>
</organism>
<proteinExistence type="predicted"/>
<feature type="transmembrane region" description="Helical" evidence="1">
    <location>
        <begin position="51"/>
        <end position="73"/>
    </location>
</feature>